<name>A0A0C4ECG8_MAGP6</name>
<organism evidence="4 5">
    <name type="scientific">Magnaporthiopsis poae (strain ATCC 64411 / 73-15)</name>
    <name type="common">Kentucky bluegrass fungus</name>
    <name type="synonym">Magnaporthe poae</name>
    <dbReference type="NCBI Taxonomy" id="644358"/>
    <lineage>
        <taxon>Eukaryota</taxon>
        <taxon>Fungi</taxon>
        <taxon>Dikarya</taxon>
        <taxon>Ascomycota</taxon>
        <taxon>Pezizomycotina</taxon>
        <taxon>Sordariomycetes</taxon>
        <taxon>Sordariomycetidae</taxon>
        <taxon>Magnaporthales</taxon>
        <taxon>Magnaporthaceae</taxon>
        <taxon>Magnaporthiopsis</taxon>
    </lineage>
</organism>
<reference evidence="3" key="3">
    <citation type="submission" date="2011-03" db="EMBL/GenBank/DDBJ databases">
        <title>Annotation of Magnaporthe poae ATCC 64411.</title>
        <authorList>
            <person name="Ma L.-J."/>
            <person name="Dead R."/>
            <person name="Young S.K."/>
            <person name="Zeng Q."/>
            <person name="Gargeya S."/>
            <person name="Fitzgerald M."/>
            <person name="Haas B."/>
            <person name="Abouelleil A."/>
            <person name="Alvarado L."/>
            <person name="Arachchi H.M."/>
            <person name="Berlin A."/>
            <person name="Brown A."/>
            <person name="Chapman S.B."/>
            <person name="Chen Z."/>
            <person name="Dunbar C."/>
            <person name="Freedman E."/>
            <person name="Gearin G."/>
            <person name="Gellesch M."/>
            <person name="Goldberg J."/>
            <person name="Griggs A."/>
            <person name="Gujja S."/>
            <person name="Heiman D."/>
            <person name="Howarth C."/>
            <person name="Larson L."/>
            <person name="Lui A."/>
            <person name="MacDonald P.J.P."/>
            <person name="Mehta T."/>
            <person name="Montmayeur A."/>
            <person name="Murphy C."/>
            <person name="Neiman D."/>
            <person name="Pearson M."/>
            <person name="Priest M."/>
            <person name="Roberts A."/>
            <person name="Saif S."/>
            <person name="Shea T."/>
            <person name="Shenoy N."/>
            <person name="Sisk P."/>
            <person name="Stolte C."/>
            <person name="Sykes S."/>
            <person name="Yandava C."/>
            <person name="Wortman J."/>
            <person name="Nusbaum C."/>
            <person name="Birren B."/>
        </authorList>
    </citation>
    <scope>NUCLEOTIDE SEQUENCE</scope>
    <source>
        <strain evidence="3">ATCC 64411</strain>
    </source>
</reference>
<reference evidence="5" key="2">
    <citation type="submission" date="2010-05" db="EMBL/GenBank/DDBJ databases">
        <title>The genome sequence of Magnaporthe poae strain ATCC 64411.</title>
        <authorList>
            <person name="Ma L.-J."/>
            <person name="Dead R."/>
            <person name="Young S."/>
            <person name="Zeng Q."/>
            <person name="Koehrsen M."/>
            <person name="Alvarado L."/>
            <person name="Berlin A."/>
            <person name="Chapman S.B."/>
            <person name="Chen Z."/>
            <person name="Freedman E."/>
            <person name="Gellesch M."/>
            <person name="Goldberg J."/>
            <person name="Griggs A."/>
            <person name="Gujja S."/>
            <person name="Heilman E.R."/>
            <person name="Heiman D."/>
            <person name="Hepburn T."/>
            <person name="Howarth C."/>
            <person name="Jen D."/>
            <person name="Larson L."/>
            <person name="Mehta T."/>
            <person name="Neiman D."/>
            <person name="Pearson M."/>
            <person name="Roberts A."/>
            <person name="Saif S."/>
            <person name="Shea T."/>
            <person name="Shenoy N."/>
            <person name="Sisk P."/>
            <person name="Stolte C."/>
            <person name="Sykes S."/>
            <person name="Walk T."/>
            <person name="White J."/>
            <person name="Yandava C."/>
            <person name="Haas B."/>
            <person name="Nusbaum C."/>
            <person name="Birren B."/>
        </authorList>
    </citation>
    <scope>NUCLEOTIDE SEQUENCE [LARGE SCALE GENOMIC DNA]</scope>
    <source>
        <strain evidence="5">ATCC 64411 / 73-15</strain>
    </source>
</reference>
<evidence type="ECO:0000313" key="4">
    <source>
        <dbReference type="EnsemblFungi" id="MAPG_10392T0"/>
    </source>
</evidence>
<feature type="signal peptide" evidence="2">
    <location>
        <begin position="1"/>
        <end position="16"/>
    </location>
</feature>
<evidence type="ECO:0000256" key="1">
    <source>
        <dbReference type="SAM" id="MobiDB-lite"/>
    </source>
</evidence>
<proteinExistence type="predicted"/>
<evidence type="ECO:0000256" key="2">
    <source>
        <dbReference type="SAM" id="SignalP"/>
    </source>
</evidence>
<dbReference type="EMBL" id="GL876975">
    <property type="protein sequence ID" value="KLU90539.1"/>
    <property type="molecule type" value="Genomic_DNA"/>
</dbReference>
<accession>A0A0C4ECG8</accession>
<protein>
    <submittedName>
        <fullName evidence="3 4">Uncharacterized protein</fullName>
    </submittedName>
</protein>
<dbReference type="Proteomes" id="UP000011715">
    <property type="component" value="Unassembled WGS sequence"/>
</dbReference>
<feature type="region of interest" description="Disordered" evidence="1">
    <location>
        <begin position="13"/>
        <end position="53"/>
    </location>
</feature>
<evidence type="ECO:0000313" key="5">
    <source>
        <dbReference type="Proteomes" id="UP000011715"/>
    </source>
</evidence>
<dbReference type="EnsemblFungi" id="MAPG_10392T0">
    <property type="protein sequence ID" value="MAPG_10392T0"/>
    <property type="gene ID" value="MAPG_10392"/>
</dbReference>
<reference evidence="4" key="4">
    <citation type="journal article" date="2015" name="G3 (Bethesda)">
        <title>Genome sequences of three phytopathogenic species of the Magnaporthaceae family of fungi.</title>
        <authorList>
            <person name="Okagaki L.H."/>
            <person name="Nunes C.C."/>
            <person name="Sailsbery J."/>
            <person name="Clay B."/>
            <person name="Brown D."/>
            <person name="John T."/>
            <person name="Oh Y."/>
            <person name="Young N."/>
            <person name="Fitzgerald M."/>
            <person name="Haas B.J."/>
            <person name="Zeng Q."/>
            <person name="Young S."/>
            <person name="Adiconis X."/>
            <person name="Fan L."/>
            <person name="Levin J.Z."/>
            <person name="Mitchell T.K."/>
            <person name="Okubara P.A."/>
            <person name="Farman M.L."/>
            <person name="Kohn L.M."/>
            <person name="Birren B."/>
            <person name="Ma L.-J."/>
            <person name="Dean R.A."/>
        </authorList>
    </citation>
    <scope>NUCLEOTIDE SEQUENCE</scope>
    <source>
        <strain evidence="4">ATCC 64411 / 73-15</strain>
    </source>
</reference>
<gene>
    <name evidence="3" type="ORF">MAPG_10392</name>
</gene>
<dbReference type="EMBL" id="ADBL01002325">
    <property type="status" value="NOT_ANNOTATED_CDS"/>
    <property type="molecule type" value="Genomic_DNA"/>
</dbReference>
<dbReference type="VEuPathDB" id="FungiDB:MAPG_10392"/>
<keyword evidence="5" id="KW-1185">Reference proteome</keyword>
<reference evidence="4" key="5">
    <citation type="submission" date="2015-06" db="UniProtKB">
        <authorList>
            <consortium name="EnsemblFungi"/>
        </authorList>
    </citation>
    <scope>IDENTIFICATION</scope>
    <source>
        <strain evidence="4">ATCC 64411</strain>
    </source>
</reference>
<reference evidence="3" key="1">
    <citation type="submission" date="2010-05" db="EMBL/GenBank/DDBJ databases">
        <title>The Genome Sequence of Magnaporthe poae strain ATCC 64411.</title>
        <authorList>
            <consortium name="The Broad Institute Genome Sequencing Platform"/>
            <consortium name="Broad Institute Genome Sequencing Center for Infectious Disease"/>
            <person name="Ma L.-J."/>
            <person name="Dead R."/>
            <person name="Young S."/>
            <person name="Zeng Q."/>
            <person name="Koehrsen M."/>
            <person name="Alvarado L."/>
            <person name="Berlin A."/>
            <person name="Chapman S.B."/>
            <person name="Chen Z."/>
            <person name="Freedman E."/>
            <person name="Gellesch M."/>
            <person name="Goldberg J."/>
            <person name="Griggs A."/>
            <person name="Gujja S."/>
            <person name="Heilman E.R."/>
            <person name="Heiman D."/>
            <person name="Hepburn T."/>
            <person name="Howarth C."/>
            <person name="Jen D."/>
            <person name="Larson L."/>
            <person name="Mehta T."/>
            <person name="Neiman D."/>
            <person name="Pearson M."/>
            <person name="Roberts A."/>
            <person name="Saif S."/>
            <person name="Shea T."/>
            <person name="Shenoy N."/>
            <person name="Sisk P."/>
            <person name="Stolte C."/>
            <person name="Sykes S."/>
            <person name="Walk T."/>
            <person name="White J."/>
            <person name="Yandava C."/>
            <person name="Haas B."/>
            <person name="Nusbaum C."/>
            <person name="Birren B."/>
        </authorList>
    </citation>
    <scope>NUCLEOTIDE SEQUENCE</scope>
    <source>
        <strain evidence="3">ATCC 64411</strain>
    </source>
</reference>
<feature type="chain" id="PRO_5009386079" evidence="2">
    <location>
        <begin position="17"/>
        <end position="157"/>
    </location>
</feature>
<dbReference type="AlphaFoldDB" id="A0A0C4ECG8"/>
<keyword evidence="2" id="KW-0732">Signal</keyword>
<evidence type="ECO:0000313" key="3">
    <source>
        <dbReference type="EMBL" id="KLU90539.1"/>
    </source>
</evidence>
<sequence length="157" mass="17181">FFFFFFCLSVSGRSSPENGDKINEGMEAEQNNNPDLNKTGGANRVGRVPPPSPRPPCRCPVRLSVLGRDACDTDAFFPPGVFASVRAIFESYLLAHSKANGATRGAAATKLKPPWSFQKDSRMDAFFYFCLLKSYAAGLPDGGDIKTMLYVYDCNMG</sequence>